<dbReference type="InterPro" id="IPR000477">
    <property type="entry name" value="RT_dom"/>
</dbReference>
<feature type="domain" description="Reverse transcriptase" evidence="1">
    <location>
        <begin position="34"/>
        <end position="308"/>
    </location>
</feature>
<accession>A0A8C5LVA2</accession>
<dbReference type="PANTHER" id="PTHR31635">
    <property type="entry name" value="REVERSE TRANSCRIPTASE DOMAIN-CONTAINING PROTEIN-RELATED"/>
    <property type="match status" value="1"/>
</dbReference>
<dbReference type="PROSITE" id="PS50878">
    <property type="entry name" value="RT_POL"/>
    <property type="match status" value="1"/>
</dbReference>
<reference evidence="2" key="2">
    <citation type="submission" date="2025-09" db="UniProtKB">
        <authorList>
            <consortium name="Ensembl"/>
        </authorList>
    </citation>
    <scope>IDENTIFICATION</scope>
</reference>
<organism evidence="2 3">
    <name type="scientific">Leptobrachium leishanense</name>
    <name type="common">Leishan spiny toad</name>
    <dbReference type="NCBI Taxonomy" id="445787"/>
    <lineage>
        <taxon>Eukaryota</taxon>
        <taxon>Metazoa</taxon>
        <taxon>Chordata</taxon>
        <taxon>Craniata</taxon>
        <taxon>Vertebrata</taxon>
        <taxon>Euteleostomi</taxon>
        <taxon>Amphibia</taxon>
        <taxon>Batrachia</taxon>
        <taxon>Anura</taxon>
        <taxon>Pelobatoidea</taxon>
        <taxon>Megophryidae</taxon>
        <taxon>Leptobrachium</taxon>
    </lineage>
</organism>
<evidence type="ECO:0000313" key="2">
    <source>
        <dbReference type="Ensembl" id="ENSLLEP00000003737.1"/>
    </source>
</evidence>
<protein>
    <recommendedName>
        <fullName evidence="1">Reverse transcriptase domain-containing protein</fullName>
    </recommendedName>
</protein>
<evidence type="ECO:0000313" key="3">
    <source>
        <dbReference type="Proteomes" id="UP000694569"/>
    </source>
</evidence>
<dbReference type="GeneTree" id="ENSGT00940000165023"/>
<dbReference type="CDD" id="cd01650">
    <property type="entry name" value="RT_nLTR_like"/>
    <property type="match status" value="1"/>
</dbReference>
<name>A0A8C5LVA2_9ANUR</name>
<keyword evidence="3" id="KW-1185">Reference proteome</keyword>
<dbReference type="Ensembl" id="ENSLLET00000003913.1">
    <property type="protein sequence ID" value="ENSLLEP00000003737.1"/>
    <property type="gene ID" value="ENSLLEG00000002415.1"/>
</dbReference>
<dbReference type="PANTHER" id="PTHR31635:SF196">
    <property type="entry name" value="REVERSE TRANSCRIPTASE DOMAIN-CONTAINING PROTEIN-RELATED"/>
    <property type="match status" value="1"/>
</dbReference>
<dbReference type="SUPFAM" id="SSF56672">
    <property type="entry name" value="DNA/RNA polymerases"/>
    <property type="match status" value="1"/>
</dbReference>
<proteinExistence type="predicted"/>
<evidence type="ECO:0000259" key="1">
    <source>
        <dbReference type="PROSITE" id="PS50878"/>
    </source>
</evidence>
<dbReference type="InterPro" id="IPR043502">
    <property type="entry name" value="DNA/RNA_pol_sf"/>
</dbReference>
<sequence>MLPNKAPGPDSYTYRYYKAFLPTLKPFLCRLFNKVGNNTPFPAASLFTSITLIPKPGKDPEQVDNYSPISLLNTDIKLLAKILALHLDPLLPTLISPDQVGFIPGRQAYDNLRQAADLIWCAHTRRIPSLFLSLDAEKAFDRAEWPYLFGLLTHLGFPPAFVRVVGALYDSPSAQILIPGADRIPFGIWNGTRQGCSLSPALFALFLELLLHAIKLNPSVTGLNVGDAQYKLSAYADDVLLSLTNPGTSLPAVLKELENFSLLSSYKINVDKSEALPVALPTSDRLALTSLTSIKIVSSTITYLGIRLTSCPSDLYSSNYPTLIAKIKGELQCWGRYMISWIGRVNCIKMNVLPRLLYLFQALPAPLVPADIASLQTTIDQFVWNGKQHCVARATLYRPRTLGGLGLPSLFTYYYATQLAQIVAWHSEAGTRRWVDLENAFMMPHGLSRWMWLPRVHRPQSRTLCPTIVNFLRLWDKLAGKCDLATLPSPLTPIFGNKDFALGLDDGPIWSFLPSDVCRLYHLYPNGQLMDFKQVAWDSGHSRFSFLHSHQLRSFATQQHVKAAATAKLTYFERLCRGGTYPRGLISSLYRALTSLLDWRELSYIRAWEADIGETLDSEDWIDIWDMSCSVSICTSLQEQATKTVIRWYVTPTQLARYDPNVPDVCWRLYGNRGTYYHM</sequence>
<dbReference type="AlphaFoldDB" id="A0A8C5LVA2"/>
<dbReference type="Proteomes" id="UP000694569">
    <property type="component" value="Unplaced"/>
</dbReference>
<reference evidence="2" key="1">
    <citation type="submission" date="2025-08" db="UniProtKB">
        <authorList>
            <consortium name="Ensembl"/>
        </authorList>
    </citation>
    <scope>IDENTIFICATION</scope>
</reference>
<dbReference type="OrthoDB" id="8953973at2759"/>
<dbReference type="Pfam" id="PF00078">
    <property type="entry name" value="RVT_1"/>
    <property type="match status" value="1"/>
</dbReference>